<feature type="compositionally biased region" description="Low complexity" evidence="1">
    <location>
        <begin position="1"/>
        <end position="10"/>
    </location>
</feature>
<dbReference type="OrthoDB" id="45365at2759"/>
<name>A0A8S4QMH6_9NEOP</name>
<dbReference type="Proteomes" id="UP000838756">
    <property type="component" value="Unassembled WGS sequence"/>
</dbReference>
<sequence length="77" mass="8047">MHGGATSSASRSDDSDGEEASALEQELQLDDPDAPARTLAALNALRKARQHYDVLLAAAGEEVGRIISAASLLITKE</sequence>
<evidence type="ECO:0000313" key="2">
    <source>
        <dbReference type="EMBL" id="CAH2210791.1"/>
    </source>
</evidence>
<proteinExistence type="predicted"/>
<evidence type="ECO:0000313" key="3">
    <source>
        <dbReference type="Proteomes" id="UP000838756"/>
    </source>
</evidence>
<keyword evidence="3" id="KW-1185">Reference proteome</keyword>
<reference evidence="2" key="1">
    <citation type="submission" date="2022-03" db="EMBL/GenBank/DDBJ databases">
        <authorList>
            <person name="Lindestad O."/>
        </authorList>
    </citation>
    <scope>NUCLEOTIDE SEQUENCE</scope>
</reference>
<feature type="region of interest" description="Disordered" evidence="1">
    <location>
        <begin position="1"/>
        <end position="34"/>
    </location>
</feature>
<organism evidence="2 3">
    <name type="scientific">Pararge aegeria aegeria</name>
    <dbReference type="NCBI Taxonomy" id="348720"/>
    <lineage>
        <taxon>Eukaryota</taxon>
        <taxon>Metazoa</taxon>
        <taxon>Ecdysozoa</taxon>
        <taxon>Arthropoda</taxon>
        <taxon>Hexapoda</taxon>
        <taxon>Insecta</taxon>
        <taxon>Pterygota</taxon>
        <taxon>Neoptera</taxon>
        <taxon>Endopterygota</taxon>
        <taxon>Lepidoptera</taxon>
        <taxon>Glossata</taxon>
        <taxon>Ditrysia</taxon>
        <taxon>Papilionoidea</taxon>
        <taxon>Nymphalidae</taxon>
        <taxon>Satyrinae</taxon>
        <taxon>Satyrini</taxon>
        <taxon>Parargina</taxon>
        <taxon>Pararge</taxon>
    </lineage>
</organism>
<dbReference type="AlphaFoldDB" id="A0A8S4QMH6"/>
<comment type="caution">
    <text evidence="2">The sequence shown here is derived from an EMBL/GenBank/DDBJ whole genome shotgun (WGS) entry which is preliminary data.</text>
</comment>
<protein>
    <submittedName>
        <fullName evidence="2">Jg1559 protein</fullName>
    </submittedName>
</protein>
<gene>
    <name evidence="2" type="primary">jg1559</name>
    <name evidence="2" type="ORF">PAEG_LOCUS2649</name>
</gene>
<accession>A0A8S4QMH6</accession>
<evidence type="ECO:0000256" key="1">
    <source>
        <dbReference type="SAM" id="MobiDB-lite"/>
    </source>
</evidence>
<feature type="compositionally biased region" description="Acidic residues" evidence="1">
    <location>
        <begin position="15"/>
        <end position="33"/>
    </location>
</feature>
<dbReference type="EMBL" id="CAKXAJ010008219">
    <property type="protein sequence ID" value="CAH2210791.1"/>
    <property type="molecule type" value="Genomic_DNA"/>
</dbReference>